<evidence type="ECO:0000256" key="2">
    <source>
        <dbReference type="RuleBase" id="RU000461"/>
    </source>
</evidence>
<dbReference type="CDD" id="cd11030">
    <property type="entry name" value="CYP105-like"/>
    <property type="match status" value="1"/>
</dbReference>
<dbReference type="SUPFAM" id="SSF48264">
    <property type="entry name" value="Cytochrome P450"/>
    <property type="match status" value="1"/>
</dbReference>
<dbReference type="PRINTS" id="PR00385">
    <property type="entry name" value="P450"/>
</dbReference>
<protein>
    <submittedName>
        <fullName evidence="3">Cytochrome P450</fullName>
    </submittedName>
</protein>
<keyword evidence="2" id="KW-0349">Heme</keyword>
<gene>
    <name evidence="3" type="ORF">RM704_04605</name>
</gene>
<organism evidence="3 4">
    <name type="scientific">Streptomyces gottesmaniae</name>
    <dbReference type="NCBI Taxonomy" id="3075518"/>
    <lineage>
        <taxon>Bacteria</taxon>
        <taxon>Bacillati</taxon>
        <taxon>Actinomycetota</taxon>
        <taxon>Actinomycetes</taxon>
        <taxon>Kitasatosporales</taxon>
        <taxon>Streptomycetaceae</taxon>
        <taxon>Streptomyces</taxon>
    </lineage>
</organism>
<keyword evidence="4" id="KW-1185">Reference proteome</keyword>
<evidence type="ECO:0000313" key="4">
    <source>
        <dbReference type="Proteomes" id="UP001180737"/>
    </source>
</evidence>
<keyword evidence="2" id="KW-0560">Oxidoreductase</keyword>
<keyword evidence="2" id="KW-0479">Metal-binding</keyword>
<dbReference type="Pfam" id="PF00067">
    <property type="entry name" value="p450"/>
    <property type="match status" value="1"/>
</dbReference>
<dbReference type="EMBL" id="JAVRFJ010000003">
    <property type="protein sequence ID" value="MDT0566772.1"/>
    <property type="molecule type" value="Genomic_DNA"/>
</dbReference>
<comment type="caution">
    <text evidence="3">The sequence shown here is derived from an EMBL/GenBank/DDBJ whole genome shotgun (WGS) entry which is preliminary data.</text>
</comment>
<comment type="similarity">
    <text evidence="1 2">Belongs to the cytochrome P450 family.</text>
</comment>
<evidence type="ECO:0000256" key="1">
    <source>
        <dbReference type="ARBA" id="ARBA00010617"/>
    </source>
</evidence>
<dbReference type="Gene3D" id="1.10.630.10">
    <property type="entry name" value="Cytochrome P450"/>
    <property type="match status" value="1"/>
</dbReference>
<dbReference type="PROSITE" id="PS00086">
    <property type="entry name" value="CYTOCHROME_P450"/>
    <property type="match status" value="1"/>
</dbReference>
<evidence type="ECO:0000313" key="3">
    <source>
        <dbReference type="EMBL" id="MDT0566772.1"/>
    </source>
</evidence>
<proteinExistence type="inferred from homology"/>
<reference evidence="3" key="1">
    <citation type="submission" date="2024-05" db="EMBL/GenBank/DDBJ databases">
        <title>30 novel species of actinomycetes from the DSMZ collection.</title>
        <authorList>
            <person name="Nouioui I."/>
        </authorList>
    </citation>
    <scope>NUCLEOTIDE SEQUENCE</scope>
    <source>
        <strain evidence="3">DSM 3412</strain>
    </source>
</reference>
<sequence>MTTHPPHPPLPTLRPLLDPSPEYAKWRSEEPIRRVTIWGDNSPWLITRHEDARAVLADPRFSADATHDGFPGFRPQSPPRAPGQFFMMDPPDHTRLRRVLIPDFTFRRIEQLRPALARICGELLGAMTADGATTADLVKAYALPLPSLAICELLGVPYEDHDFFQRQANAFSSLSSGPKEMMAARKALHTYLGELLDRRAREPADDLLSRLARDRVATGEVSVPEAVGIASLLLVAGHETTANMFPLAVVALLRHPAQLAALRAEPGLWPGAVEELLRHLTVAHSGLRRIATEDVEVAGVRVRAGEGVLVALQAANRDPSAFTDPDTLDVRRDAAGHLAFGHGLHQCIGQSLARAELQVGLPALFDRLPGLRLTVPPEDFTLTMTTVHGVRSLPVGW</sequence>
<dbReference type="InterPro" id="IPR036396">
    <property type="entry name" value="Cyt_P450_sf"/>
</dbReference>
<dbReference type="Proteomes" id="UP001180737">
    <property type="component" value="Unassembled WGS sequence"/>
</dbReference>
<accession>A0ABU2YR31</accession>
<dbReference type="PANTHER" id="PTHR46696:SF1">
    <property type="entry name" value="CYTOCHROME P450 YJIB-RELATED"/>
    <property type="match status" value="1"/>
</dbReference>
<dbReference type="InterPro" id="IPR001128">
    <property type="entry name" value="Cyt_P450"/>
</dbReference>
<name>A0ABU2YR31_9ACTN</name>
<keyword evidence="2" id="KW-0408">Iron</keyword>
<dbReference type="InterPro" id="IPR002397">
    <property type="entry name" value="Cyt_P450_B"/>
</dbReference>
<keyword evidence="2" id="KW-0503">Monooxygenase</keyword>
<dbReference type="RefSeq" id="WP_033529837.1">
    <property type="nucleotide sequence ID" value="NZ_JAVRFJ010000003.1"/>
</dbReference>
<dbReference type="PANTHER" id="PTHR46696">
    <property type="entry name" value="P450, PUTATIVE (EUROFUNG)-RELATED"/>
    <property type="match status" value="1"/>
</dbReference>
<dbReference type="InterPro" id="IPR017972">
    <property type="entry name" value="Cyt_P450_CS"/>
</dbReference>
<dbReference type="PRINTS" id="PR00359">
    <property type="entry name" value="BP450"/>
</dbReference>